<organism evidence="3 4">
    <name type="scientific">Phaeoacremonium minimum (strain UCR-PA7)</name>
    <name type="common">Esca disease fungus</name>
    <name type="synonym">Togninia minima</name>
    <dbReference type="NCBI Taxonomy" id="1286976"/>
    <lineage>
        <taxon>Eukaryota</taxon>
        <taxon>Fungi</taxon>
        <taxon>Dikarya</taxon>
        <taxon>Ascomycota</taxon>
        <taxon>Pezizomycotina</taxon>
        <taxon>Sordariomycetes</taxon>
        <taxon>Sordariomycetidae</taxon>
        <taxon>Togniniales</taxon>
        <taxon>Togniniaceae</taxon>
        <taxon>Phaeoacremonium</taxon>
    </lineage>
</organism>
<proteinExistence type="predicted"/>
<feature type="transmembrane region" description="Helical" evidence="2">
    <location>
        <begin position="15"/>
        <end position="37"/>
    </location>
</feature>
<keyword evidence="4" id="KW-1185">Reference proteome</keyword>
<name>R8BH01_PHAM7</name>
<feature type="transmembrane region" description="Helical" evidence="2">
    <location>
        <begin position="174"/>
        <end position="196"/>
    </location>
</feature>
<feature type="transmembrane region" description="Helical" evidence="2">
    <location>
        <begin position="109"/>
        <end position="128"/>
    </location>
</feature>
<sequence>MAYRFFFREWRLKKIMWWIMIAELAGIVSALVMFGIAQPDAYRTTMWKVGFLNHFNSNPNMILYAYANHRPLPKIPFVWSQTLTNFNVAISVLSLFVLLAKLISFIMKVYYPVIGVFASFAMTALYATSVYGQAGPDYADSRYPSPVAWYIRKSCDPARPWNAYKSCQLAKGSFAVTVYLLFIYVVMLGLAINSMIPRKDDKMLDEEEDDSPKTDKHYEMMPANPRQPMPFTPRTQAFHTLDRKLPFRQQQYT</sequence>
<protein>
    <submittedName>
        <fullName evidence="3">Uncharacterized protein</fullName>
    </submittedName>
</protein>
<dbReference type="HOGENOM" id="CLU_065434_0_0_1"/>
<dbReference type="KEGG" id="tmn:UCRPA7_5910"/>
<gene>
    <name evidence="3" type="ORF">UCRPA7_5910</name>
</gene>
<keyword evidence="2" id="KW-1133">Transmembrane helix</keyword>
<feature type="transmembrane region" description="Helical" evidence="2">
    <location>
        <begin position="83"/>
        <end position="102"/>
    </location>
</feature>
<dbReference type="GeneID" id="19326514"/>
<evidence type="ECO:0000313" key="4">
    <source>
        <dbReference type="Proteomes" id="UP000014074"/>
    </source>
</evidence>
<feature type="region of interest" description="Disordered" evidence="1">
    <location>
        <begin position="202"/>
        <end position="235"/>
    </location>
</feature>
<keyword evidence="2" id="KW-0472">Membrane</keyword>
<evidence type="ECO:0000313" key="3">
    <source>
        <dbReference type="EMBL" id="EON98591.1"/>
    </source>
</evidence>
<dbReference type="EMBL" id="KB933210">
    <property type="protein sequence ID" value="EON98591.1"/>
    <property type="molecule type" value="Genomic_DNA"/>
</dbReference>
<reference evidence="4" key="1">
    <citation type="journal article" date="2013" name="Genome Announc.">
        <title>Draft genome sequence of the ascomycete Phaeoacremonium aleophilum strain UCR-PA7, a causal agent of the esca disease complex in grapevines.</title>
        <authorList>
            <person name="Blanco-Ulate B."/>
            <person name="Rolshausen P."/>
            <person name="Cantu D."/>
        </authorList>
    </citation>
    <scope>NUCLEOTIDE SEQUENCE [LARGE SCALE GENOMIC DNA]</scope>
    <source>
        <strain evidence="4">UCR-PA7</strain>
    </source>
</reference>
<evidence type="ECO:0000256" key="1">
    <source>
        <dbReference type="SAM" id="MobiDB-lite"/>
    </source>
</evidence>
<accession>R8BH01</accession>
<keyword evidence="2" id="KW-0812">Transmembrane</keyword>
<dbReference type="AlphaFoldDB" id="R8BH01"/>
<dbReference type="eggNOG" id="ENOG502SI2P">
    <property type="taxonomic scope" value="Eukaryota"/>
</dbReference>
<dbReference type="RefSeq" id="XP_007916645.1">
    <property type="nucleotide sequence ID" value="XM_007918454.1"/>
</dbReference>
<dbReference type="Proteomes" id="UP000014074">
    <property type="component" value="Unassembled WGS sequence"/>
</dbReference>
<dbReference type="OrthoDB" id="5352400at2759"/>
<evidence type="ECO:0000256" key="2">
    <source>
        <dbReference type="SAM" id="Phobius"/>
    </source>
</evidence>